<evidence type="ECO:0000256" key="9">
    <source>
        <dbReference type="SAM" id="SignalP"/>
    </source>
</evidence>
<feature type="active site" description="Charge relay system" evidence="5 6">
    <location>
        <position position="158"/>
    </location>
</feature>
<feature type="chain" id="PRO_5039582685" evidence="9">
    <location>
        <begin position="24"/>
        <end position="487"/>
    </location>
</feature>
<feature type="active site" description="Charge relay system" evidence="5 6">
    <location>
        <position position="429"/>
    </location>
</feature>
<dbReference type="InterPro" id="IPR023827">
    <property type="entry name" value="Peptidase_S8_Asp-AS"/>
</dbReference>
<dbReference type="PROSITE" id="PS00138">
    <property type="entry name" value="SUBTILASE_SER"/>
    <property type="match status" value="1"/>
</dbReference>
<dbReference type="PROSITE" id="PS00136">
    <property type="entry name" value="SUBTILASE_ASP"/>
    <property type="match status" value="1"/>
</dbReference>
<dbReference type="PANTHER" id="PTHR43806">
    <property type="entry name" value="PEPTIDASE S8"/>
    <property type="match status" value="1"/>
</dbReference>
<comment type="similarity">
    <text evidence="1 6 7">Belongs to the peptidase S8 family.</text>
</comment>
<evidence type="ECO:0000256" key="8">
    <source>
        <dbReference type="SAM" id="MobiDB-lite"/>
    </source>
</evidence>
<evidence type="ECO:0000259" key="10">
    <source>
        <dbReference type="Pfam" id="PF00082"/>
    </source>
</evidence>
<dbReference type="AlphaFoldDB" id="A0A1H3LC24"/>
<keyword evidence="4 6" id="KW-0720">Serine protease</keyword>
<keyword evidence="12" id="KW-1185">Reference proteome</keyword>
<evidence type="ECO:0000256" key="4">
    <source>
        <dbReference type="ARBA" id="ARBA00022825"/>
    </source>
</evidence>
<reference evidence="11 12" key="1">
    <citation type="submission" date="2016-10" db="EMBL/GenBank/DDBJ databases">
        <authorList>
            <person name="de Groot N.N."/>
        </authorList>
    </citation>
    <scope>NUCLEOTIDE SEQUENCE [LARGE SCALE GENOMIC DNA]</scope>
    <source>
        <strain evidence="11 12">DSM 21650</strain>
    </source>
</reference>
<dbReference type="InterPro" id="IPR008357">
    <property type="entry name" value="Lanit_process"/>
</dbReference>
<dbReference type="Gene3D" id="3.40.50.200">
    <property type="entry name" value="Peptidase S8/S53 domain"/>
    <property type="match status" value="1"/>
</dbReference>
<feature type="active site" description="Charge relay system" evidence="5 6">
    <location>
        <position position="205"/>
    </location>
</feature>
<dbReference type="InterPro" id="IPR036852">
    <property type="entry name" value="Peptidase_S8/S53_dom_sf"/>
</dbReference>
<gene>
    <name evidence="11" type="ORF">SAMN05660462_00460</name>
</gene>
<protein>
    <submittedName>
        <fullName evidence="11">Subtilase family protein</fullName>
    </submittedName>
</protein>
<dbReference type="InterPro" id="IPR015500">
    <property type="entry name" value="Peptidase_S8_subtilisin-rel"/>
</dbReference>
<dbReference type="Proteomes" id="UP000198625">
    <property type="component" value="Unassembled WGS sequence"/>
</dbReference>
<organism evidence="11 12">
    <name type="scientific">Proteiniborus ethanoligenes</name>
    <dbReference type="NCBI Taxonomy" id="415015"/>
    <lineage>
        <taxon>Bacteria</taxon>
        <taxon>Bacillati</taxon>
        <taxon>Bacillota</taxon>
        <taxon>Clostridia</taxon>
        <taxon>Eubacteriales</taxon>
        <taxon>Proteiniborus</taxon>
    </lineage>
</organism>
<proteinExistence type="inferred from homology"/>
<keyword evidence="3 6" id="KW-0378">Hydrolase</keyword>
<accession>A0A1H3LC24</accession>
<dbReference type="InterPro" id="IPR022398">
    <property type="entry name" value="Peptidase_S8_His-AS"/>
</dbReference>
<keyword evidence="9" id="KW-0732">Signal</keyword>
<dbReference type="InterPro" id="IPR050131">
    <property type="entry name" value="Peptidase_S8_subtilisin-like"/>
</dbReference>
<dbReference type="SUPFAM" id="SSF52743">
    <property type="entry name" value="Subtilisin-like"/>
    <property type="match status" value="1"/>
</dbReference>
<evidence type="ECO:0000256" key="6">
    <source>
        <dbReference type="PROSITE-ProRule" id="PRU01240"/>
    </source>
</evidence>
<dbReference type="PRINTS" id="PR00723">
    <property type="entry name" value="SUBTILISIN"/>
</dbReference>
<dbReference type="PROSITE" id="PS51892">
    <property type="entry name" value="SUBTILASE"/>
    <property type="match status" value="1"/>
</dbReference>
<evidence type="ECO:0000256" key="1">
    <source>
        <dbReference type="ARBA" id="ARBA00011073"/>
    </source>
</evidence>
<dbReference type="Pfam" id="PF00082">
    <property type="entry name" value="Peptidase_S8"/>
    <property type="match status" value="1"/>
</dbReference>
<dbReference type="EMBL" id="FNQE01000003">
    <property type="protein sequence ID" value="SDY61494.1"/>
    <property type="molecule type" value="Genomic_DNA"/>
</dbReference>
<evidence type="ECO:0000256" key="2">
    <source>
        <dbReference type="ARBA" id="ARBA00022670"/>
    </source>
</evidence>
<evidence type="ECO:0000256" key="3">
    <source>
        <dbReference type="ARBA" id="ARBA00022801"/>
    </source>
</evidence>
<sequence length="487" mass="52582">MKKLLCVVLTLALVIGAISSVGARANADEADYYYSVVFKSNEIPGDFNEEIANYGAKAIYSVPEVGFVQIQGKVDFLSKIKDMKGIQAANPSLQWTMPEGKRIDAREEMVGAAGNEINNSYTERYWWDRQWDIKRITENGNSYEFGTGSHDVAVAIIDTGIDRDHPDLVNNILPGSKNFVPSGGFRGTEPGETGNPNAFDDKHGHGSHVAGSIAANGYMVGVAPNTGIRAYRVFGTSSAESAWIINAMIAAADDGADILSMSLGGFDVIGQVFYIDPETGKRENLGNDVADFIAYKRAVKYATKKGTLVVVAAGNDAINCTNKREVTDFLNSEYGGDGIIFVGAGFNVPAIYPEVVTVSATGPEDVLANYSNYGPGFIDIGAVGGDARLYDQYLEEGRFDEYLANKLYYNEFCLSASEDGNYYYSIGTSMSTPKVSAVAALIIDKYGKMSPAKIKDMLVKKAIDSVKGNDKKFFGAGHLNAYKALQE</sequence>
<evidence type="ECO:0000256" key="7">
    <source>
        <dbReference type="RuleBase" id="RU003355"/>
    </source>
</evidence>
<dbReference type="InterPro" id="IPR023828">
    <property type="entry name" value="Peptidase_S8_Ser-AS"/>
</dbReference>
<evidence type="ECO:0000313" key="11">
    <source>
        <dbReference type="EMBL" id="SDY61494.1"/>
    </source>
</evidence>
<dbReference type="GO" id="GO:0004252">
    <property type="term" value="F:serine-type endopeptidase activity"/>
    <property type="evidence" value="ECO:0007669"/>
    <property type="project" value="UniProtKB-UniRule"/>
</dbReference>
<dbReference type="PANTHER" id="PTHR43806:SF11">
    <property type="entry name" value="CEREVISIN-RELATED"/>
    <property type="match status" value="1"/>
</dbReference>
<feature type="domain" description="Peptidase S8/S53" evidence="10">
    <location>
        <begin position="150"/>
        <end position="477"/>
    </location>
</feature>
<dbReference type="GO" id="GO:0006508">
    <property type="term" value="P:proteolysis"/>
    <property type="evidence" value="ECO:0007669"/>
    <property type="project" value="UniProtKB-KW"/>
</dbReference>
<evidence type="ECO:0000256" key="5">
    <source>
        <dbReference type="PIRSR" id="PIRSR615500-1"/>
    </source>
</evidence>
<dbReference type="RefSeq" id="WP_091726657.1">
    <property type="nucleotide sequence ID" value="NZ_FNQE01000003.1"/>
</dbReference>
<keyword evidence="2 6" id="KW-0645">Protease</keyword>
<feature type="region of interest" description="Disordered" evidence="8">
    <location>
        <begin position="182"/>
        <end position="206"/>
    </location>
</feature>
<evidence type="ECO:0000313" key="12">
    <source>
        <dbReference type="Proteomes" id="UP000198625"/>
    </source>
</evidence>
<dbReference type="OrthoDB" id="9798386at2"/>
<dbReference type="STRING" id="415015.SAMN05660462_00460"/>
<name>A0A1H3LC24_9FIRM</name>
<feature type="signal peptide" evidence="9">
    <location>
        <begin position="1"/>
        <end position="23"/>
    </location>
</feature>
<dbReference type="CDD" id="cd07482">
    <property type="entry name" value="Peptidases_S8_Lantibiotic_specific_protease"/>
    <property type="match status" value="1"/>
</dbReference>
<dbReference type="InterPro" id="IPR000209">
    <property type="entry name" value="Peptidase_S8/S53_dom"/>
</dbReference>
<dbReference type="PROSITE" id="PS00137">
    <property type="entry name" value="SUBTILASE_HIS"/>
    <property type="match status" value="1"/>
</dbReference>